<dbReference type="EMBL" id="DS469608">
    <property type="protein sequence ID" value="EDO39360.1"/>
    <property type="molecule type" value="Genomic_DNA"/>
</dbReference>
<evidence type="ECO:0000256" key="1">
    <source>
        <dbReference type="SAM" id="MobiDB-lite"/>
    </source>
</evidence>
<feature type="region of interest" description="Disordered" evidence="1">
    <location>
        <begin position="237"/>
        <end position="306"/>
    </location>
</feature>
<dbReference type="eggNOG" id="ENOG502QPJQ">
    <property type="taxonomic scope" value="Eukaryota"/>
</dbReference>
<keyword evidence="2" id="KW-0812">Transmembrane</keyword>
<evidence type="ECO:0000313" key="4">
    <source>
        <dbReference type="Proteomes" id="UP000001593"/>
    </source>
</evidence>
<dbReference type="OMA" id="HEELMVV"/>
<reference evidence="3 4" key="1">
    <citation type="journal article" date="2007" name="Science">
        <title>Sea anemone genome reveals ancestral eumetazoan gene repertoire and genomic organization.</title>
        <authorList>
            <person name="Putnam N.H."/>
            <person name="Srivastava M."/>
            <person name="Hellsten U."/>
            <person name="Dirks B."/>
            <person name="Chapman J."/>
            <person name="Salamov A."/>
            <person name="Terry A."/>
            <person name="Shapiro H."/>
            <person name="Lindquist E."/>
            <person name="Kapitonov V.V."/>
            <person name="Jurka J."/>
            <person name="Genikhovich G."/>
            <person name="Grigoriev I.V."/>
            <person name="Lucas S.M."/>
            <person name="Steele R.E."/>
            <person name="Finnerty J.R."/>
            <person name="Technau U."/>
            <person name="Martindale M.Q."/>
            <person name="Rokhsar D.S."/>
        </authorList>
    </citation>
    <scope>NUCLEOTIDE SEQUENCE [LARGE SCALE GENOMIC DNA]</scope>
    <source>
        <strain evidence="4">CH2 X CH6</strain>
    </source>
</reference>
<dbReference type="InterPro" id="IPR004245">
    <property type="entry name" value="DUF229"/>
</dbReference>
<dbReference type="PANTHER" id="PTHR10974">
    <property type="entry name" value="FI08016P-RELATED"/>
    <property type="match status" value="1"/>
</dbReference>
<organism evidence="3 4">
    <name type="scientific">Nematostella vectensis</name>
    <name type="common">Starlet sea anemone</name>
    <dbReference type="NCBI Taxonomy" id="45351"/>
    <lineage>
        <taxon>Eukaryota</taxon>
        <taxon>Metazoa</taxon>
        <taxon>Cnidaria</taxon>
        <taxon>Anthozoa</taxon>
        <taxon>Hexacorallia</taxon>
        <taxon>Actiniaria</taxon>
        <taxon>Edwardsiidae</taxon>
        <taxon>Nematostella</taxon>
    </lineage>
</organism>
<keyword evidence="4" id="KW-1185">Reference proteome</keyword>
<dbReference type="KEGG" id="nve:5510968"/>
<feature type="region of interest" description="Disordered" evidence="1">
    <location>
        <begin position="327"/>
        <end position="362"/>
    </location>
</feature>
<keyword evidence="2" id="KW-1133">Transmembrane helix</keyword>
<evidence type="ECO:0000256" key="2">
    <source>
        <dbReference type="SAM" id="Phobius"/>
    </source>
</evidence>
<feature type="compositionally biased region" description="Basic and acidic residues" evidence="1">
    <location>
        <begin position="266"/>
        <end position="306"/>
    </location>
</feature>
<dbReference type="Gene3D" id="3.40.720.10">
    <property type="entry name" value="Alkaline Phosphatase, subunit A"/>
    <property type="match status" value="1"/>
</dbReference>
<feature type="transmembrane region" description="Helical" evidence="2">
    <location>
        <begin position="20"/>
        <end position="39"/>
    </location>
</feature>
<dbReference type="HOGENOM" id="CLU_281641_0_0_1"/>
<dbReference type="Proteomes" id="UP000001593">
    <property type="component" value="Unassembled WGS sequence"/>
</dbReference>
<dbReference type="PhylomeDB" id="A7SA92"/>
<name>A7SA92_NEMVE</name>
<dbReference type="SUPFAM" id="SSF53649">
    <property type="entry name" value="Alkaline phosphatase-like"/>
    <property type="match status" value="1"/>
</dbReference>
<dbReference type="Pfam" id="PF02995">
    <property type="entry name" value="DUF229"/>
    <property type="match status" value="1"/>
</dbReference>
<dbReference type="AlphaFoldDB" id="A7SA92"/>
<accession>A7SA92</accession>
<dbReference type="InterPro" id="IPR017850">
    <property type="entry name" value="Alkaline_phosphatase_core_sf"/>
</dbReference>
<dbReference type="InParanoid" id="A7SA92"/>
<feature type="compositionally biased region" description="Acidic residues" evidence="1">
    <location>
        <begin position="344"/>
        <end position="356"/>
    </location>
</feature>
<dbReference type="PANTHER" id="PTHR10974:SF39">
    <property type="entry name" value="E2F TRANSCRIPTION FACTOR CC-MB DOMAIN-CONTAINING PROTEIN"/>
    <property type="match status" value="1"/>
</dbReference>
<evidence type="ECO:0000313" key="3">
    <source>
        <dbReference type="EMBL" id="EDO39360.1"/>
    </source>
</evidence>
<proteinExistence type="predicted"/>
<keyword evidence="2" id="KW-0472">Membrane</keyword>
<sequence length="1112" mass="125362">MVAPGKTSFITPGRCHGSRCVKGLCIAVAATVLINWMFLGQSGNAKPGIAQLNKRTINIGYDGDAQSGKLNMDRTNLKGSNLRKSDDPSVGFGKDLSSLENTAKEISARSIVDKLLQVKKIYQKDKYIYLKFKIKDTDSQDANEEQKEEIAGGILKIENYRNNIRGGRESRKYNHFDTKGLNENRETVSVKVDAKIDVKGYESAALEKKKMKVMDCEKYKKVDAKIDVKDNEETLIEKVDAKSNGNENEQMKTEQGDAGIDDNDEGERKTAKVDAKNNDNENKQMNRDQGDGKIDDEDDGKKKTAKVDANGDEYKIDEAIKNTASAKIDVTENEEMGVAKGDGIGDEDNNEEDEDEDRKREEVERKILSRVTCPNNSLSQEGLPPYGKCTPHRPTLEACKTAYQFYNLEIPSLKCNDPHKGDICSVTVTREKKQIEARCNEHLCDQDTIRTRSMNPMNGEHDAIETFSTIKTLAAALPRILKQNALNKFHYVFLECNRTSEVIRQLLPVSPVLTIQKHENARPKNTLNVNVILIDSVARAHFYRSLPETINLFKNWSRSADAPAQVFDFELFQAVEGHTAENTHALFTGKLFPITEDRDAVRSVEMGKLFRHFRRAGYQTMWQEDLCWKGYWGLLVDMAKGYDWNVLADALEKEGIDHTGITHSACEVLRMYNTNTPFNGPQEGQICYNGRFQHSYYLDYNLHSFRAIRQSRSAKPLLSYNIFNVGHDNMGTRIKTFDRDLREYVDLIGREKDTITILLADHGNTYTRYTSAIAEGRFEMFHPSLFVIVPSNVATILGKEAVAALRTNQRRLTTMIDIHHALRALAGPITNGVRPDGIFGQIPDRTCNDVELRTPNLCVCEGWDSPTTNDTLKLALVEFAIGQLNNKIQQQFVGANGESAVAVTRACAKLKALSFYNVRERNSNGSMLTTMEIAVPSGDFVSQKEDVFQVEVKSRLSLETDSLDMELVHYERVSMFGKYKSCADKGVNPKLCVCSKHKKALTSKRDLRAEVLNVWWPLGKVYYKQIKSIGCLFLAKRVHGKSDAIGYEIANVCKRRTYTVRVVYTEANNIKMSHKSPVTVVVPAGGVTFVFSARKHYYYMEGRVRLKASVIY</sequence>
<gene>
    <name evidence="3" type="ORF">NEMVEDRAFT_v1g209164</name>
</gene>
<protein>
    <submittedName>
        <fullName evidence="3">Uncharacterized protein</fullName>
    </submittedName>
</protein>